<dbReference type="EMBL" id="CAJNDS010002301">
    <property type="protein sequence ID" value="CAE7420707.1"/>
    <property type="molecule type" value="Genomic_DNA"/>
</dbReference>
<reference evidence="3" key="1">
    <citation type="submission" date="2021-02" db="EMBL/GenBank/DDBJ databases">
        <authorList>
            <person name="Dougan E. K."/>
            <person name="Rhodes N."/>
            <person name="Thang M."/>
            <person name="Chan C."/>
        </authorList>
    </citation>
    <scope>NUCLEOTIDE SEQUENCE</scope>
</reference>
<gene>
    <name evidence="2" type="ORF">SNAT2548_LOCUS22886</name>
    <name evidence="3" type="ORF">SNAT2548_LOCUS27385</name>
    <name evidence="1" type="ORF">SNAT2548_LOCUS7625</name>
</gene>
<evidence type="ECO:0000313" key="1">
    <source>
        <dbReference type="EMBL" id="CAE7216320.1"/>
    </source>
</evidence>
<evidence type="ECO:0000313" key="2">
    <source>
        <dbReference type="EMBL" id="CAE7420707.1"/>
    </source>
</evidence>
<accession>A0A812SRV4</accession>
<sequence>MHACVKVQKLAQAAAKHTETCGGTVHSASLLAKLASLGAAGKFPNNAERDIHRSLAAANLKLDACIQWVQVRFQVPSTGRVESKPLPVLFPDKFAEAIWSMGEEYFQHFFLGGMDQDLKQFWQHVGGRSLWGKSLKDAAGAKQDLSRLIPLTFYGDDVNTYKSTEIGTVSVMSWSCDYILANQSPLERYFLICAFSEYHECPGTWADFGPQLAASFSRLVSDDRPWCKKGYRFCFSSITGDLKWIRQYFGMFNWKANEFCSYCNAVKRDPDGCVGRTLSDFSEDAEHRNVRIQHEDWLQSTSPAERHCFAVIPGFRYERCLFDPLHGQLLGTGKVTNGSVLVYMSERGFFGRVSGEYEEFLGRALSAAFKRFSAWNRRQEKPVTQARFTPSRLNRKGRTTFPCLQSKGASSKAVTRWLAEEMEAVASNAAATQLDKDVATCICLYRDMLQALDSAPLLLDDASRQKIYMLGMKHLQVYSNLRLRSSRTLGGPRALNRTCWLILPKHHYLYHLLTDTVFADGLNPRFQTLFCGESFIGLMGRMSKACHRSSLSKRLLQRYQIRFGLLLREIVPASWCEK</sequence>
<dbReference type="OrthoDB" id="442831at2759"/>
<dbReference type="Proteomes" id="UP000604046">
    <property type="component" value="Unassembled WGS sequence"/>
</dbReference>
<keyword evidence="4" id="KW-1185">Reference proteome</keyword>
<proteinExistence type="predicted"/>
<dbReference type="EMBL" id="CAJNDS010000535">
    <property type="protein sequence ID" value="CAE7216320.1"/>
    <property type="molecule type" value="Genomic_DNA"/>
</dbReference>
<dbReference type="EMBL" id="CAJNDS010002467">
    <property type="protein sequence ID" value="CAE7488282.1"/>
    <property type="molecule type" value="Genomic_DNA"/>
</dbReference>
<dbReference type="AlphaFoldDB" id="A0A812SRV4"/>
<protein>
    <submittedName>
        <fullName evidence="3">Uncharacterized protein</fullName>
    </submittedName>
</protein>
<comment type="caution">
    <text evidence="3">The sequence shown here is derived from an EMBL/GenBank/DDBJ whole genome shotgun (WGS) entry which is preliminary data.</text>
</comment>
<evidence type="ECO:0000313" key="3">
    <source>
        <dbReference type="EMBL" id="CAE7488282.1"/>
    </source>
</evidence>
<name>A0A812SRV4_9DINO</name>
<evidence type="ECO:0000313" key="4">
    <source>
        <dbReference type="Proteomes" id="UP000604046"/>
    </source>
</evidence>
<organism evidence="3 4">
    <name type="scientific">Symbiodinium natans</name>
    <dbReference type="NCBI Taxonomy" id="878477"/>
    <lineage>
        <taxon>Eukaryota</taxon>
        <taxon>Sar</taxon>
        <taxon>Alveolata</taxon>
        <taxon>Dinophyceae</taxon>
        <taxon>Suessiales</taxon>
        <taxon>Symbiodiniaceae</taxon>
        <taxon>Symbiodinium</taxon>
    </lineage>
</organism>